<name>D1PSH0_9FIRM</name>
<dbReference type="Pfam" id="PF03572">
    <property type="entry name" value="Peptidase_S41"/>
    <property type="match status" value="1"/>
</dbReference>
<dbReference type="EMBL" id="ACBY02000074">
    <property type="protein sequence ID" value="EFB74350.1"/>
    <property type="molecule type" value="Genomic_DNA"/>
</dbReference>
<dbReference type="PANTHER" id="PTHR32060:SF30">
    <property type="entry name" value="CARBOXY-TERMINAL PROCESSING PROTEASE CTPA"/>
    <property type="match status" value="1"/>
</dbReference>
<evidence type="ECO:0000259" key="1">
    <source>
        <dbReference type="SMART" id="SM00245"/>
    </source>
</evidence>
<dbReference type="SMART" id="SM00245">
    <property type="entry name" value="TSPc"/>
    <property type="match status" value="1"/>
</dbReference>
<dbReference type="eggNOG" id="COG0793">
    <property type="taxonomic scope" value="Bacteria"/>
</dbReference>
<dbReference type="Gene3D" id="2.30.42.10">
    <property type="match status" value="1"/>
</dbReference>
<dbReference type="Proteomes" id="UP000003438">
    <property type="component" value="Unassembled WGS sequence"/>
</dbReference>
<dbReference type="GO" id="GO:0007165">
    <property type="term" value="P:signal transduction"/>
    <property type="evidence" value="ECO:0007669"/>
    <property type="project" value="TreeGrafter"/>
</dbReference>
<keyword evidence="3" id="KW-1185">Reference proteome</keyword>
<dbReference type="InterPro" id="IPR005151">
    <property type="entry name" value="Tail-specific_protease"/>
</dbReference>
<dbReference type="SUPFAM" id="SSF52096">
    <property type="entry name" value="ClpP/crotonase"/>
    <property type="match status" value="1"/>
</dbReference>
<dbReference type="RefSeq" id="WP_007048698.1">
    <property type="nucleotide sequence ID" value="NZ_GG704772.1"/>
</dbReference>
<dbReference type="GO" id="GO:0004175">
    <property type="term" value="F:endopeptidase activity"/>
    <property type="evidence" value="ECO:0007669"/>
    <property type="project" value="TreeGrafter"/>
</dbReference>
<dbReference type="GO" id="GO:0008236">
    <property type="term" value="F:serine-type peptidase activity"/>
    <property type="evidence" value="ECO:0007669"/>
    <property type="project" value="InterPro"/>
</dbReference>
<sequence length="598" mass="65999">MKGKVGWIMAAVLLAACCGIFVLCSRPVESGLGRDRDKAFLNGSGITLEELDPAEEENLYKLAKVWGFVKYYHPDIIAGEINWDAELFRVMPRVVAAENSQAANQVLYDWLSAFPYEESSAAATGETAAFWREMERQYSSVAADLSWISDRAVWGRDLCAYLEGLSRLEVTDRRNGYAAFAGESPLERVSLAAEKGMSFKIDDDGVKLLAVFRLWNAFTYYSPYLSLVEGDWDDALRQGIHTMLGAEDQRAYELALGEMMAGTGDVHVLFTGRNVAMNYYFGEYYLPCHCMVLDGRPVVDAVPPEEEILQPGDVITAVDGVTMTDRIAALEKVQPVPTPGKYGLWFCYSLVSAAGPTAQVTVERDGVPLTLTVPTREERYGPENPWESGLLEDGRIGYIDPGTLQEGDVERLMEEFADTEGIIVDLRQYPSVDALYLLGEYCIPEPRPLAAFDYPDPLRPGSFCRPPIYKTAGAGISKMAGLSDREDYPLYEGKVVLLINEFTQSRGETTAMGLRQAPRAVVVGSPSIGADGDVVEMNLPGRLLVYFSGLGVYTPEGETIQRVGVQPDIFCRPTAEALRQGRDVLLEEAVRQILDPQP</sequence>
<dbReference type="GO" id="GO:0030288">
    <property type="term" value="C:outer membrane-bounded periplasmic space"/>
    <property type="evidence" value="ECO:0007669"/>
    <property type="project" value="TreeGrafter"/>
</dbReference>
<dbReference type="InterPro" id="IPR036034">
    <property type="entry name" value="PDZ_sf"/>
</dbReference>
<dbReference type="Gene3D" id="3.90.226.10">
    <property type="entry name" value="2-enoyl-CoA Hydratase, Chain A, domain 1"/>
    <property type="match status" value="1"/>
</dbReference>
<dbReference type="OrthoDB" id="5379939at2"/>
<dbReference type="GO" id="GO:0006508">
    <property type="term" value="P:proteolysis"/>
    <property type="evidence" value="ECO:0007669"/>
    <property type="project" value="InterPro"/>
</dbReference>
<evidence type="ECO:0000313" key="2">
    <source>
        <dbReference type="EMBL" id="EFB74350.1"/>
    </source>
</evidence>
<dbReference type="PANTHER" id="PTHR32060">
    <property type="entry name" value="TAIL-SPECIFIC PROTEASE"/>
    <property type="match status" value="1"/>
</dbReference>
<dbReference type="InterPro" id="IPR029045">
    <property type="entry name" value="ClpP/crotonase-like_dom_sf"/>
</dbReference>
<proteinExistence type="predicted"/>
<dbReference type="PROSITE" id="PS51257">
    <property type="entry name" value="PROKAR_LIPOPROTEIN"/>
    <property type="match status" value="1"/>
</dbReference>
<evidence type="ECO:0000313" key="3">
    <source>
        <dbReference type="Proteomes" id="UP000003438"/>
    </source>
</evidence>
<gene>
    <name evidence="2" type="ORF">SUBVAR_07353</name>
</gene>
<reference evidence="2" key="1">
    <citation type="submission" date="2009-12" db="EMBL/GenBank/DDBJ databases">
        <authorList>
            <person name="Weinstock G."/>
            <person name="Sodergren E."/>
            <person name="Clifton S."/>
            <person name="Fulton L."/>
            <person name="Fulton B."/>
            <person name="Courtney L."/>
            <person name="Fronick C."/>
            <person name="Harrison M."/>
            <person name="Strong C."/>
            <person name="Farmer C."/>
            <person name="Delahaunty K."/>
            <person name="Markovic C."/>
            <person name="Hall O."/>
            <person name="Minx P."/>
            <person name="Tomlinson C."/>
            <person name="Mitreva M."/>
            <person name="Nelson J."/>
            <person name="Hou S."/>
            <person name="Wollam A."/>
            <person name="Pepin K.H."/>
            <person name="Johnson M."/>
            <person name="Bhonagiri V."/>
            <person name="Nash W.E."/>
            <person name="Warren W."/>
            <person name="Chinwalla A."/>
            <person name="Mardis E.R."/>
            <person name="Wilson R.K."/>
        </authorList>
    </citation>
    <scope>NUCLEOTIDE SEQUENCE [LARGE SCALE GENOMIC DNA]</scope>
    <source>
        <strain evidence="2">DSM 15176</strain>
    </source>
</reference>
<accession>D1PSH0</accession>
<dbReference type="SUPFAM" id="SSF50156">
    <property type="entry name" value="PDZ domain-like"/>
    <property type="match status" value="1"/>
</dbReference>
<dbReference type="AlphaFoldDB" id="D1PSH0"/>
<protein>
    <submittedName>
        <fullName evidence="2">Peptidase, S41 family</fullName>
    </submittedName>
</protein>
<comment type="caution">
    <text evidence="2">The sequence shown here is derived from an EMBL/GenBank/DDBJ whole genome shotgun (WGS) entry which is preliminary data.</text>
</comment>
<dbReference type="HOGENOM" id="CLU_022422_0_0_9"/>
<organism evidence="2 3">
    <name type="scientific">Subdoligranulum variabile DSM 15176</name>
    <dbReference type="NCBI Taxonomy" id="411471"/>
    <lineage>
        <taxon>Bacteria</taxon>
        <taxon>Bacillati</taxon>
        <taxon>Bacillota</taxon>
        <taxon>Clostridia</taxon>
        <taxon>Eubacteriales</taxon>
        <taxon>Oscillospiraceae</taxon>
        <taxon>Subdoligranulum</taxon>
    </lineage>
</organism>
<feature type="domain" description="Tail specific protease" evidence="1">
    <location>
        <begin position="366"/>
        <end position="572"/>
    </location>
</feature>
<dbReference type="STRING" id="411471.SUBVAR_07353"/>